<accession>A0A9N9DN23</accession>
<comment type="caution">
    <text evidence="3">The sequence shown here is derived from an EMBL/GenBank/DDBJ whole genome shotgun (WGS) entry which is preliminary data.</text>
</comment>
<dbReference type="EMBL" id="CAJVPP010004143">
    <property type="protein sequence ID" value="CAG8644499.1"/>
    <property type="molecule type" value="Genomic_DNA"/>
</dbReference>
<dbReference type="PROSITE" id="PS50011">
    <property type="entry name" value="PROTEIN_KINASE_DOM"/>
    <property type="match status" value="1"/>
</dbReference>
<dbReference type="InterPro" id="IPR051681">
    <property type="entry name" value="Ser/Thr_Kinases-Pseudokinases"/>
</dbReference>
<reference evidence="3" key="1">
    <citation type="submission" date="2021-06" db="EMBL/GenBank/DDBJ databases">
        <authorList>
            <person name="Kallberg Y."/>
            <person name="Tangrot J."/>
            <person name="Rosling A."/>
        </authorList>
    </citation>
    <scope>NUCLEOTIDE SEQUENCE</scope>
    <source>
        <strain evidence="3">87-6 pot B 2015</strain>
    </source>
</reference>
<sequence>KEIKPLEEEKVEATKHLDSTELSGTTSRSTDEGHEDKHDNDYLVGGNSEAVSITSSRLLEEYPSSHYLKERASTAQMSTVTFQMNSTSEKELLEKFGQCTKCNQPNTGEDNWCRSCNSLQFRSQFDYWSSGNENVNKIIRNAQLSARSNKCVLEWIPFNKFQDVKYVSKGGFGTVYSAYWVDGYILGWDNNLEQWQRHGTDMVALKRLHNSKFITMEFLNQLHDNSNIVQYYGITQYPETDDYMIVMEYAVQGSIRSYLNGRFNTMNWYGKMNILSSITRGLEWMHESGYIHYNLHVGNILRTGTGETIITDVGIKKPTIKFTSLLRDKCKSCDEMSRNSSTFTPTPLLYVSHPEAVYHSRLLEFDDMPRIINTDRRSKLLNSFPYSESRQIDGQDNLEYQDDQDDHTSSCLCPFNYLLNWLHSLKKLKK</sequence>
<keyword evidence="4" id="KW-1185">Reference proteome</keyword>
<protein>
    <submittedName>
        <fullName evidence="3">13887_t:CDS:1</fullName>
    </submittedName>
</protein>
<feature type="domain" description="Protein kinase" evidence="2">
    <location>
        <begin position="161"/>
        <end position="430"/>
    </location>
</feature>
<dbReference type="Pfam" id="PF07714">
    <property type="entry name" value="PK_Tyr_Ser-Thr"/>
    <property type="match status" value="1"/>
</dbReference>
<name>A0A9N9DN23_FUNMO</name>
<gene>
    <name evidence="3" type="ORF">FMOSSE_LOCUS11161</name>
</gene>
<dbReference type="CDD" id="cd00180">
    <property type="entry name" value="PKc"/>
    <property type="match status" value="1"/>
</dbReference>
<dbReference type="Gene3D" id="1.10.510.10">
    <property type="entry name" value="Transferase(Phosphotransferase) domain 1"/>
    <property type="match status" value="1"/>
</dbReference>
<dbReference type="InterPro" id="IPR000719">
    <property type="entry name" value="Prot_kinase_dom"/>
</dbReference>
<proteinExistence type="predicted"/>
<dbReference type="GO" id="GO:0005524">
    <property type="term" value="F:ATP binding"/>
    <property type="evidence" value="ECO:0007669"/>
    <property type="project" value="InterPro"/>
</dbReference>
<evidence type="ECO:0000256" key="1">
    <source>
        <dbReference type="SAM" id="MobiDB-lite"/>
    </source>
</evidence>
<dbReference type="InterPro" id="IPR011009">
    <property type="entry name" value="Kinase-like_dom_sf"/>
</dbReference>
<feature type="compositionally biased region" description="Basic and acidic residues" evidence="1">
    <location>
        <begin position="29"/>
        <end position="41"/>
    </location>
</feature>
<evidence type="ECO:0000313" key="3">
    <source>
        <dbReference type="EMBL" id="CAG8644499.1"/>
    </source>
</evidence>
<organism evidence="3 4">
    <name type="scientific">Funneliformis mosseae</name>
    <name type="common">Endomycorrhizal fungus</name>
    <name type="synonym">Glomus mosseae</name>
    <dbReference type="NCBI Taxonomy" id="27381"/>
    <lineage>
        <taxon>Eukaryota</taxon>
        <taxon>Fungi</taxon>
        <taxon>Fungi incertae sedis</taxon>
        <taxon>Mucoromycota</taxon>
        <taxon>Glomeromycotina</taxon>
        <taxon>Glomeromycetes</taxon>
        <taxon>Glomerales</taxon>
        <taxon>Glomeraceae</taxon>
        <taxon>Funneliformis</taxon>
    </lineage>
</organism>
<dbReference type="InterPro" id="IPR001245">
    <property type="entry name" value="Ser-Thr/Tyr_kinase_cat_dom"/>
</dbReference>
<dbReference type="PANTHER" id="PTHR44329">
    <property type="entry name" value="SERINE/THREONINE-PROTEIN KINASE TNNI3K-RELATED"/>
    <property type="match status" value="1"/>
</dbReference>
<feature type="region of interest" description="Disordered" evidence="1">
    <location>
        <begin position="1"/>
        <end position="46"/>
    </location>
</feature>
<feature type="compositionally biased region" description="Basic and acidic residues" evidence="1">
    <location>
        <begin position="1"/>
        <end position="19"/>
    </location>
</feature>
<evidence type="ECO:0000313" key="4">
    <source>
        <dbReference type="Proteomes" id="UP000789375"/>
    </source>
</evidence>
<dbReference type="AlphaFoldDB" id="A0A9N9DN23"/>
<dbReference type="GO" id="GO:0004674">
    <property type="term" value="F:protein serine/threonine kinase activity"/>
    <property type="evidence" value="ECO:0007669"/>
    <property type="project" value="TreeGrafter"/>
</dbReference>
<feature type="non-terminal residue" evidence="3">
    <location>
        <position position="430"/>
    </location>
</feature>
<dbReference type="SUPFAM" id="SSF56112">
    <property type="entry name" value="Protein kinase-like (PK-like)"/>
    <property type="match status" value="1"/>
</dbReference>
<dbReference type="Proteomes" id="UP000789375">
    <property type="component" value="Unassembled WGS sequence"/>
</dbReference>
<evidence type="ECO:0000259" key="2">
    <source>
        <dbReference type="PROSITE" id="PS50011"/>
    </source>
</evidence>